<evidence type="ECO:0000256" key="8">
    <source>
        <dbReference type="ARBA" id="ARBA00023030"/>
    </source>
</evidence>
<dbReference type="PANTHER" id="PTHR10059:SF0">
    <property type="entry name" value="GRANULOCYTE-MACROPHAGE COLONY-STIMULATING FACTOR"/>
    <property type="match status" value="1"/>
</dbReference>
<keyword evidence="14" id="KW-1185">Reference proteome</keyword>
<dbReference type="PRINTS" id="PR00693">
    <property type="entry name" value="GMCSFACTOR"/>
</dbReference>
<organism evidence="14 15">
    <name type="scientific">Chrysochloris asiatica</name>
    <name type="common">Cape golden mole</name>
    <dbReference type="NCBI Taxonomy" id="185453"/>
    <lineage>
        <taxon>Eukaryota</taxon>
        <taxon>Metazoa</taxon>
        <taxon>Chordata</taxon>
        <taxon>Craniata</taxon>
        <taxon>Vertebrata</taxon>
        <taxon>Euteleostomi</taxon>
        <taxon>Mammalia</taxon>
        <taxon>Eutheria</taxon>
        <taxon>Afrotheria</taxon>
        <taxon>Chrysochloridae</taxon>
        <taxon>Chrysochlorinae</taxon>
        <taxon>Chrysochloris</taxon>
    </lineage>
</organism>
<evidence type="ECO:0000256" key="4">
    <source>
        <dbReference type="ARBA" id="ARBA00018697"/>
    </source>
</evidence>
<evidence type="ECO:0000256" key="10">
    <source>
        <dbReference type="ARBA" id="ARBA00023180"/>
    </source>
</evidence>
<reference evidence="15" key="1">
    <citation type="submission" date="2025-08" db="UniProtKB">
        <authorList>
            <consortium name="RefSeq"/>
        </authorList>
    </citation>
    <scope>IDENTIFICATION</scope>
    <source>
        <tissue evidence="15">Spleen</tissue>
    </source>
</reference>
<comment type="function">
    <text evidence="1">Cytokine that stimulates the growth and differentiation of hematopoietic precursor cells from various lineages, including granulocytes, macrophages, eosinophils and erythrocytes.</text>
</comment>
<evidence type="ECO:0000256" key="5">
    <source>
        <dbReference type="ARBA" id="ARBA00022514"/>
    </source>
</evidence>
<gene>
    <name evidence="15" type="primary">CSF2</name>
</gene>
<dbReference type="Gene3D" id="1.20.1250.10">
    <property type="match status" value="1"/>
</dbReference>
<dbReference type="GO" id="GO:0005615">
    <property type="term" value="C:extracellular space"/>
    <property type="evidence" value="ECO:0007669"/>
    <property type="project" value="UniProtKB-KW"/>
</dbReference>
<dbReference type="GO" id="GO:0005129">
    <property type="term" value="F:granulocyte macrophage colony-stimulating factor receptor binding"/>
    <property type="evidence" value="ECO:0007669"/>
    <property type="project" value="InterPro"/>
</dbReference>
<evidence type="ECO:0000256" key="12">
    <source>
        <dbReference type="ARBA" id="ARBA00029601"/>
    </source>
</evidence>
<dbReference type="OrthoDB" id="9633166at2759"/>
<name>A0A9B0TZ21_CHRAS</name>
<dbReference type="CTD" id="1437"/>
<keyword evidence="10" id="KW-0325">Glycoprotein</keyword>
<dbReference type="Pfam" id="PF01109">
    <property type="entry name" value="GM_CSF"/>
    <property type="match status" value="1"/>
</dbReference>
<keyword evidence="5" id="KW-0202">Cytokine</keyword>
<protein>
    <recommendedName>
        <fullName evidence="4">Granulocyte-macrophage colony-stimulating factor</fullName>
    </recommendedName>
    <alternativeName>
        <fullName evidence="12">Colony-stimulating factor</fullName>
    </alternativeName>
</protein>
<dbReference type="RefSeq" id="XP_006872992.1">
    <property type="nucleotide sequence ID" value="XM_006872930.1"/>
</dbReference>
<dbReference type="GO" id="GO:0008083">
    <property type="term" value="F:growth factor activity"/>
    <property type="evidence" value="ECO:0007669"/>
    <property type="project" value="UniProtKB-KW"/>
</dbReference>
<proteinExistence type="inferred from homology"/>
<keyword evidence="7 13" id="KW-0732">Signal</keyword>
<dbReference type="GO" id="GO:0030099">
    <property type="term" value="P:myeloid cell differentiation"/>
    <property type="evidence" value="ECO:0007669"/>
    <property type="project" value="TreeGrafter"/>
</dbReference>
<comment type="subunit">
    <text evidence="11">Monomer. The signaling GM-CSF receptor complex is a dodecamer of two head-to-head hexamers of two alpha, two beta, and two ligand subunits.</text>
</comment>
<dbReference type="InterPro" id="IPR009079">
    <property type="entry name" value="4_helix_cytokine-like_core"/>
</dbReference>
<feature type="signal peptide" evidence="13">
    <location>
        <begin position="1"/>
        <end position="17"/>
    </location>
</feature>
<sequence>MWLRNLLLLAIVACSISAPTDNPVTQPSRHIKAIFEAERLLNDSKDTDALTETVKVVAGRVNPQTLTCLQTRLHLYKQGLRGSLTSLEGLLNIMAEYYKTHCPEIPETACINQTVTFKNFKDHLRNFLLHIPFEC</sequence>
<comment type="subcellular location">
    <subcellularLocation>
        <location evidence="2">Secreted</location>
    </subcellularLocation>
</comment>
<evidence type="ECO:0000256" key="7">
    <source>
        <dbReference type="ARBA" id="ARBA00022729"/>
    </source>
</evidence>
<dbReference type="PANTHER" id="PTHR10059">
    <property type="entry name" value="GRANULOCYTE-MACROPHAGE COLONY-STIMULATING FACTOR GM-CSF"/>
    <property type="match status" value="1"/>
</dbReference>
<keyword evidence="9" id="KW-1015">Disulfide bond</keyword>
<dbReference type="GO" id="GO:0006955">
    <property type="term" value="P:immune response"/>
    <property type="evidence" value="ECO:0007669"/>
    <property type="project" value="InterPro"/>
</dbReference>
<evidence type="ECO:0000313" key="14">
    <source>
        <dbReference type="Proteomes" id="UP000504623"/>
    </source>
</evidence>
<dbReference type="InterPro" id="IPR000773">
    <property type="entry name" value="GM_colony-stim-fac"/>
</dbReference>
<dbReference type="Proteomes" id="UP000504623">
    <property type="component" value="Unplaced"/>
</dbReference>
<keyword evidence="8" id="KW-0339">Growth factor</keyword>
<dbReference type="SUPFAM" id="SSF47266">
    <property type="entry name" value="4-helical cytokines"/>
    <property type="match status" value="1"/>
</dbReference>
<accession>A0A9B0TZ21</accession>
<evidence type="ECO:0000313" key="15">
    <source>
        <dbReference type="RefSeq" id="XP_006872992.1"/>
    </source>
</evidence>
<comment type="similarity">
    <text evidence="3">Belongs to the GM-CSF family.</text>
</comment>
<keyword evidence="6" id="KW-0964">Secreted</keyword>
<evidence type="ECO:0000256" key="3">
    <source>
        <dbReference type="ARBA" id="ARBA00009378"/>
    </source>
</evidence>
<dbReference type="GeneID" id="102822644"/>
<dbReference type="AlphaFoldDB" id="A0A9B0TZ21"/>
<evidence type="ECO:0000256" key="2">
    <source>
        <dbReference type="ARBA" id="ARBA00004613"/>
    </source>
</evidence>
<evidence type="ECO:0000256" key="1">
    <source>
        <dbReference type="ARBA" id="ARBA00003164"/>
    </source>
</evidence>
<dbReference type="GO" id="GO:0005125">
    <property type="term" value="F:cytokine activity"/>
    <property type="evidence" value="ECO:0007669"/>
    <property type="project" value="UniProtKB-KW"/>
</dbReference>
<feature type="chain" id="PRO_5038417609" description="Granulocyte-macrophage colony-stimulating factor" evidence="13">
    <location>
        <begin position="18"/>
        <end position="135"/>
    </location>
</feature>
<evidence type="ECO:0000256" key="6">
    <source>
        <dbReference type="ARBA" id="ARBA00022525"/>
    </source>
</evidence>
<dbReference type="SMART" id="SM00040">
    <property type="entry name" value="CSF2"/>
    <property type="match status" value="1"/>
</dbReference>
<evidence type="ECO:0000256" key="9">
    <source>
        <dbReference type="ARBA" id="ARBA00023157"/>
    </source>
</evidence>
<evidence type="ECO:0000256" key="11">
    <source>
        <dbReference type="ARBA" id="ARBA00025874"/>
    </source>
</evidence>
<evidence type="ECO:0000256" key="13">
    <source>
        <dbReference type="SAM" id="SignalP"/>
    </source>
</evidence>